<dbReference type="GO" id="GO:0005886">
    <property type="term" value="C:plasma membrane"/>
    <property type="evidence" value="ECO:0007669"/>
    <property type="project" value="UniProtKB-SubCell"/>
</dbReference>
<evidence type="ECO:0000256" key="10">
    <source>
        <dbReference type="SAM" id="Phobius"/>
    </source>
</evidence>
<comment type="subcellular location">
    <subcellularLocation>
        <location evidence="1">Cell membrane</location>
        <topology evidence="1">Single-pass membrane protein</topology>
    </subcellularLocation>
</comment>
<evidence type="ECO:0000313" key="11">
    <source>
        <dbReference type="EMBL" id="MBX7290350.1"/>
    </source>
</evidence>
<dbReference type="GO" id="GO:0015031">
    <property type="term" value="P:protein transport"/>
    <property type="evidence" value="ECO:0007669"/>
    <property type="project" value="UniProtKB-KW"/>
</dbReference>
<evidence type="ECO:0000256" key="4">
    <source>
        <dbReference type="ARBA" id="ARBA00022475"/>
    </source>
</evidence>
<dbReference type="EMBL" id="JAIFTX010000008">
    <property type="protein sequence ID" value="MBX7290350.1"/>
    <property type="molecule type" value="Genomic_DNA"/>
</dbReference>
<evidence type="ECO:0000256" key="7">
    <source>
        <dbReference type="ARBA" id="ARBA00022989"/>
    </source>
</evidence>
<evidence type="ECO:0000256" key="6">
    <source>
        <dbReference type="ARBA" id="ARBA00022927"/>
    </source>
</evidence>
<evidence type="ECO:0000256" key="3">
    <source>
        <dbReference type="ARBA" id="ARBA00022448"/>
    </source>
</evidence>
<dbReference type="KEGG" id="cchv:BTM20_11300"/>
<dbReference type="AlphaFoldDB" id="A0ABD4RGS4"/>
<keyword evidence="7 10" id="KW-1133">Transmembrane helix</keyword>
<dbReference type="PANTHER" id="PTHR33909">
    <property type="entry name" value="SEC TRANSLOCON ACCESSORY COMPLEX SUBUNIT YAJC"/>
    <property type="match status" value="1"/>
</dbReference>
<keyword evidence="9 10" id="KW-0472">Membrane</keyword>
<protein>
    <submittedName>
        <fullName evidence="11">Preprotein translocase subunit YajC</fullName>
    </submittedName>
</protein>
<evidence type="ECO:0000256" key="2">
    <source>
        <dbReference type="ARBA" id="ARBA00006742"/>
    </source>
</evidence>
<sequence>MSNWLIGVIIFLAAYPIIISMIMPTINRKKLQKQEEQREEYLNTLRVKDRVVTISGIYGTIKGIHNNIVRLEVAKNVEIEIDKASIMGSLK</sequence>
<keyword evidence="5 10" id="KW-0812">Transmembrane</keyword>
<dbReference type="Proteomes" id="UP000775179">
    <property type="component" value="Unassembled WGS sequence"/>
</dbReference>
<comment type="similarity">
    <text evidence="2">Belongs to the YajC family.</text>
</comment>
<evidence type="ECO:0000256" key="5">
    <source>
        <dbReference type="ARBA" id="ARBA00022692"/>
    </source>
</evidence>
<keyword evidence="4" id="KW-1003">Cell membrane</keyword>
<dbReference type="InterPro" id="IPR003849">
    <property type="entry name" value="Preprotein_translocase_YajC"/>
</dbReference>
<evidence type="ECO:0000256" key="8">
    <source>
        <dbReference type="ARBA" id="ARBA00023010"/>
    </source>
</evidence>
<evidence type="ECO:0000256" key="9">
    <source>
        <dbReference type="ARBA" id="ARBA00023136"/>
    </source>
</evidence>
<proteinExistence type="inferred from homology"/>
<dbReference type="Pfam" id="PF02699">
    <property type="entry name" value="YajC"/>
    <property type="match status" value="1"/>
</dbReference>
<evidence type="ECO:0000256" key="1">
    <source>
        <dbReference type="ARBA" id="ARBA00004162"/>
    </source>
</evidence>
<dbReference type="PANTHER" id="PTHR33909:SF1">
    <property type="entry name" value="SEC TRANSLOCON ACCESSORY COMPLEX SUBUNIT YAJC"/>
    <property type="match status" value="1"/>
</dbReference>
<reference evidence="11 12" key="1">
    <citation type="submission" date="2021-08" db="EMBL/GenBank/DDBJ databases">
        <title>Genome sequence analysis of Clostridium chauvoei strains of European origin and evaluation of typing options for outbreak investigations.</title>
        <authorList>
            <person name="Abdel-Glil M."/>
            <person name="Thomas P."/>
            <person name="Seyboldt C."/>
        </authorList>
    </citation>
    <scope>NUCLEOTIDE SEQUENCE [LARGE SCALE GENOMIC DNA]</scope>
    <source>
        <strain evidence="11 12">S0260-09</strain>
    </source>
</reference>
<organism evidence="11 12">
    <name type="scientific">Clostridium chauvoei</name>
    <dbReference type="NCBI Taxonomy" id="46867"/>
    <lineage>
        <taxon>Bacteria</taxon>
        <taxon>Bacillati</taxon>
        <taxon>Bacillota</taxon>
        <taxon>Clostridia</taxon>
        <taxon>Eubacteriales</taxon>
        <taxon>Clostridiaceae</taxon>
        <taxon>Clostridium</taxon>
    </lineage>
</organism>
<dbReference type="GeneID" id="66302461"/>
<keyword evidence="6" id="KW-0653">Protein transport</keyword>
<name>A0ABD4RGS4_9CLOT</name>
<dbReference type="RefSeq" id="WP_021876448.1">
    <property type="nucleotide sequence ID" value="NZ_CP018624.1"/>
</dbReference>
<comment type="caution">
    <text evidence="11">The sequence shown here is derived from an EMBL/GenBank/DDBJ whole genome shotgun (WGS) entry which is preliminary data.</text>
</comment>
<keyword evidence="3" id="KW-0813">Transport</keyword>
<evidence type="ECO:0000313" key="12">
    <source>
        <dbReference type="Proteomes" id="UP000775179"/>
    </source>
</evidence>
<feature type="transmembrane region" description="Helical" evidence="10">
    <location>
        <begin position="6"/>
        <end position="26"/>
    </location>
</feature>
<accession>A0ABD4RGS4</accession>
<gene>
    <name evidence="11" type="primary">yajC</name>
    <name evidence="11" type="ORF">K4H94_04710</name>
</gene>
<keyword evidence="8" id="KW-0811">Translocation</keyword>
<dbReference type="SMART" id="SM01323">
    <property type="entry name" value="YajC"/>
    <property type="match status" value="1"/>
</dbReference>
<dbReference type="NCBIfam" id="TIGR00739">
    <property type="entry name" value="yajC"/>
    <property type="match status" value="1"/>
</dbReference>